<feature type="region of interest" description="Disordered" evidence="1">
    <location>
        <begin position="68"/>
        <end position="132"/>
    </location>
</feature>
<dbReference type="AlphaFoldDB" id="A0A0C9X1S3"/>
<reference evidence="3" key="2">
    <citation type="submission" date="2015-01" db="EMBL/GenBank/DDBJ databases">
        <title>Evolutionary Origins and Diversification of the Mycorrhizal Mutualists.</title>
        <authorList>
            <consortium name="DOE Joint Genome Institute"/>
            <consortium name="Mycorrhizal Genomics Consortium"/>
            <person name="Kohler A."/>
            <person name="Kuo A."/>
            <person name="Nagy L.G."/>
            <person name="Floudas D."/>
            <person name="Copeland A."/>
            <person name="Barry K.W."/>
            <person name="Cichocki N."/>
            <person name="Veneault-Fourrey C."/>
            <person name="LaButti K."/>
            <person name="Lindquist E.A."/>
            <person name="Lipzen A."/>
            <person name="Lundell T."/>
            <person name="Morin E."/>
            <person name="Murat C."/>
            <person name="Riley R."/>
            <person name="Ohm R."/>
            <person name="Sun H."/>
            <person name="Tunlid A."/>
            <person name="Henrissat B."/>
            <person name="Grigoriev I.V."/>
            <person name="Hibbett D.S."/>
            <person name="Martin F."/>
        </authorList>
    </citation>
    <scope>NUCLEOTIDE SEQUENCE [LARGE SCALE GENOMIC DNA]</scope>
    <source>
        <strain evidence="3">LaAM-08-1</strain>
    </source>
</reference>
<gene>
    <name evidence="2" type="ORF">K443DRAFT_625962</name>
</gene>
<dbReference type="OrthoDB" id="10416280at2759"/>
<organism evidence="2 3">
    <name type="scientific">Laccaria amethystina LaAM-08-1</name>
    <dbReference type="NCBI Taxonomy" id="1095629"/>
    <lineage>
        <taxon>Eukaryota</taxon>
        <taxon>Fungi</taxon>
        <taxon>Dikarya</taxon>
        <taxon>Basidiomycota</taxon>
        <taxon>Agaricomycotina</taxon>
        <taxon>Agaricomycetes</taxon>
        <taxon>Agaricomycetidae</taxon>
        <taxon>Agaricales</taxon>
        <taxon>Agaricineae</taxon>
        <taxon>Hydnangiaceae</taxon>
        <taxon>Laccaria</taxon>
    </lineage>
</organism>
<accession>A0A0C9X1S3</accession>
<sequence length="132" mass="15164">MRNWYMNMAPWDRPRECEAWLPDFLGDKKFFDEDDTISAGFYFPGTPRRTLDFYRTLNFTKRRSAPDTTVLPALTKRMKPTPRLSVIPSDSVRDSAEAAPNGTSTSSQKPQAPPRRKQRVSEAPSRKVEDLP</sequence>
<reference evidence="2 3" key="1">
    <citation type="submission" date="2014-04" db="EMBL/GenBank/DDBJ databases">
        <authorList>
            <consortium name="DOE Joint Genome Institute"/>
            <person name="Kuo A."/>
            <person name="Kohler A."/>
            <person name="Nagy L.G."/>
            <person name="Floudas D."/>
            <person name="Copeland A."/>
            <person name="Barry K.W."/>
            <person name="Cichocki N."/>
            <person name="Veneault-Fourrey C."/>
            <person name="LaButti K."/>
            <person name="Lindquist E.A."/>
            <person name="Lipzen A."/>
            <person name="Lundell T."/>
            <person name="Morin E."/>
            <person name="Murat C."/>
            <person name="Sun H."/>
            <person name="Tunlid A."/>
            <person name="Henrissat B."/>
            <person name="Grigoriev I.V."/>
            <person name="Hibbett D.S."/>
            <person name="Martin F."/>
            <person name="Nordberg H.P."/>
            <person name="Cantor M.N."/>
            <person name="Hua S.X."/>
        </authorList>
    </citation>
    <scope>NUCLEOTIDE SEQUENCE [LARGE SCALE GENOMIC DNA]</scope>
    <source>
        <strain evidence="2 3">LaAM-08-1</strain>
    </source>
</reference>
<evidence type="ECO:0000256" key="1">
    <source>
        <dbReference type="SAM" id="MobiDB-lite"/>
    </source>
</evidence>
<dbReference type="EMBL" id="KN838656">
    <property type="protein sequence ID" value="KIJ99005.1"/>
    <property type="molecule type" value="Genomic_DNA"/>
</dbReference>
<dbReference type="Proteomes" id="UP000054477">
    <property type="component" value="Unassembled WGS sequence"/>
</dbReference>
<dbReference type="HOGENOM" id="CLU_1917364_0_0_1"/>
<proteinExistence type="predicted"/>
<name>A0A0C9X1S3_9AGAR</name>
<keyword evidence="3" id="KW-1185">Reference proteome</keyword>
<protein>
    <submittedName>
        <fullName evidence="2">Unplaced genomic scaffold K443scaffold_121, whole genome shotgun sequence</fullName>
    </submittedName>
</protein>
<evidence type="ECO:0000313" key="2">
    <source>
        <dbReference type="EMBL" id="KIJ99005.1"/>
    </source>
</evidence>
<feature type="compositionally biased region" description="Polar residues" evidence="1">
    <location>
        <begin position="101"/>
        <end position="110"/>
    </location>
</feature>
<evidence type="ECO:0000313" key="3">
    <source>
        <dbReference type="Proteomes" id="UP000054477"/>
    </source>
</evidence>